<protein>
    <submittedName>
        <fullName evidence="1">Uncharacterized protein</fullName>
    </submittedName>
</protein>
<evidence type="ECO:0000313" key="2">
    <source>
        <dbReference type="Proteomes" id="UP000799438"/>
    </source>
</evidence>
<evidence type="ECO:0000313" key="1">
    <source>
        <dbReference type="EMBL" id="KAF2147585.1"/>
    </source>
</evidence>
<proteinExistence type="predicted"/>
<gene>
    <name evidence="1" type="ORF">K452DRAFT_9175</name>
</gene>
<dbReference type="AlphaFoldDB" id="A0A6A6BWB3"/>
<reference evidence="1" key="1">
    <citation type="journal article" date="2020" name="Stud. Mycol.">
        <title>101 Dothideomycetes genomes: a test case for predicting lifestyles and emergence of pathogens.</title>
        <authorList>
            <person name="Haridas S."/>
            <person name="Albert R."/>
            <person name="Binder M."/>
            <person name="Bloem J."/>
            <person name="Labutti K."/>
            <person name="Salamov A."/>
            <person name="Andreopoulos B."/>
            <person name="Baker S."/>
            <person name="Barry K."/>
            <person name="Bills G."/>
            <person name="Bluhm B."/>
            <person name="Cannon C."/>
            <person name="Castanera R."/>
            <person name="Culley D."/>
            <person name="Daum C."/>
            <person name="Ezra D."/>
            <person name="Gonzalez J."/>
            <person name="Henrissat B."/>
            <person name="Kuo A."/>
            <person name="Liang C."/>
            <person name="Lipzen A."/>
            <person name="Lutzoni F."/>
            <person name="Magnuson J."/>
            <person name="Mondo S."/>
            <person name="Nolan M."/>
            <person name="Ohm R."/>
            <person name="Pangilinan J."/>
            <person name="Park H.-J."/>
            <person name="Ramirez L."/>
            <person name="Alfaro M."/>
            <person name="Sun H."/>
            <person name="Tritt A."/>
            <person name="Yoshinaga Y."/>
            <person name="Zwiers L.-H."/>
            <person name="Turgeon B."/>
            <person name="Goodwin S."/>
            <person name="Spatafora J."/>
            <person name="Crous P."/>
            <person name="Grigoriev I."/>
        </authorList>
    </citation>
    <scope>NUCLEOTIDE SEQUENCE</scope>
    <source>
        <strain evidence="1">CBS 121167</strain>
    </source>
</reference>
<dbReference type="EMBL" id="ML995474">
    <property type="protein sequence ID" value="KAF2147585.1"/>
    <property type="molecule type" value="Genomic_DNA"/>
</dbReference>
<organism evidence="1 2">
    <name type="scientific">Aplosporella prunicola CBS 121167</name>
    <dbReference type="NCBI Taxonomy" id="1176127"/>
    <lineage>
        <taxon>Eukaryota</taxon>
        <taxon>Fungi</taxon>
        <taxon>Dikarya</taxon>
        <taxon>Ascomycota</taxon>
        <taxon>Pezizomycotina</taxon>
        <taxon>Dothideomycetes</taxon>
        <taxon>Dothideomycetes incertae sedis</taxon>
        <taxon>Botryosphaeriales</taxon>
        <taxon>Aplosporellaceae</taxon>
        <taxon>Aplosporella</taxon>
    </lineage>
</organism>
<sequence>MRTSRLKLRVRPQGYLFRIEHRGRTSKHTTTTKALRTDRLDKGGTSYSIRPKPSERIRYTRTTR</sequence>
<accession>A0A6A6BWB3</accession>
<dbReference type="Proteomes" id="UP000799438">
    <property type="component" value="Unassembled WGS sequence"/>
</dbReference>
<dbReference type="GeneID" id="54304817"/>
<keyword evidence="2" id="KW-1185">Reference proteome</keyword>
<dbReference type="RefSeq" id="XP_033403293.1">
    <property type="nucleotide sequence ID" value="XM_033547310.1"/>
</dbReference>
<name>A0A6A6BWB3_9PEZI</name>